<name>A0ABU9JZC0_9BACI</name>
<gene>
    <name evidence="2" type="ORF">NST17_13405</name>
</gene>
<reference evidence="2 3" key="1">
    <citation type="submission" date="2024-03" db="EMBL/GenBank/DDBJ databases">
        <title>Bacilli Hybrid Assemblies.</title>
        <authorList>
            <person name="Kovac J."/>
        </authorList>
    </citation>
    <scope>NUCLEOTIDE SEQUENCE [LARGE SCALE GENOMIC DNA]</scope>
    <source>
        <strain evidence="2 3">FSL M8-0022</strain>
    </source>
</reference>
<organism evidence="2 3">
    <name type="scientific">Caldifermentibacillus hisashii</name>
    <dbReference type="NCBI Taxonomy" id="996558"/>
    <lineage>
        <taxon>Bacteria</taxon>
        <taxon>Bacillati</taxon>
        <taxon>Bacillota</taxon>
        <taxon>Bacilli</taxon>
        <taxon>Bacillales</taxon>
        <taxon>Bacillaceae</taxon>
        <taxon>Caldifermentibacillus</taxon>
    </lineage>
</organism>
<dbReference type="Proteomes" id="UP001459714">
    <property type="component" value="Unassembled WGS sequence"/>
</dbReference>
<feature type="domain" description="Metallo-beta-lactamase" evidence="1">
    <location>
        <begin position="25"/>
        <end position="92"/>
    </location>
</feature>
<dbReference type="EMBL" id="JBBYAK010000001">
    <property type="protein sequence ID" value="MEL3958184.1"/>
    <property type="molecule type" value="Genomic_DNA"/>
</dbReference>
<dbReference type="Pfam" id="PF00753">
    <property type="entry name" value="Lactamase_B"/>
    <property type="match status" value="1"/>
</dbReference>
<sequence>MLNKLSDTIYYLSNQDDRERPTLGLVCGNRYGLIIDSGNSPQHAQDFLLEIENLNVPPVKYVVITHAHWDHFLGMNEFDATVIVNSQTNEMIKEWQCLSYDDSSLQKYVTTNHVNEHTISAHQFQINPAYHLK</sequence>
<proteinExistence type="predicted"/>
<evidence type="ECO:0000313" key="2">
    <source>
        <dbReference type="EMBL" id="MEL3958184.1"/>
    </source>
</evidence>
<evidence type="ECO:0000313" key="3">
    <source>
        <dbReference type="Proteomes" id="UP001459714"/>
    </source>
</evidence>
<dbReference type="Gene3D" id="3.60.15.10">
    <property type="entry name" value="Ribonuclease Z/Hydroxyacylglutathione hydrolase-like"/>
    <property type="match status" value="1"/>
</dbReference>
<dbReference type="RefSeq" id="WP_342020410.1">
    <property type="nucleotide sequence ID" value="NZ_CP155465.1"/>
</dbReference>
<dbReference type="InterPro" id="IPR001279">
    <property type="entry name" value="Metallo-B-lactamas"/>
</dbReference>
<accession>A0ABU9JZC0</accession>
<dbReference type="SUPFAM" id="SSF56281">
    <property type="entry name" value="Metallo-hydrolase/oxidoreductase"/>
    <property type="match status" value="1"/>
</dbReference>
<protein>
    <submittedName>
        <fullName evidence="2">MBL fold metallo-hydrolase</fullName>
    </submittedName>
</protein>
<evidence type="ECO:0000259" key="1">
    <source>
        <dbReference type="Pfam" id="PF00753"/>
    </source>
</evidence>
<comment type="caution">
    <text evidence="2">The sequence shown here is derived from an EMBL/GenBank/DDBJ whole genome shotgun (WGS) entry which is preliminary data.</text>
</comment>
<keyword evidence="3" id="KW-1185">Reference proteome</keyword>
<dbReference type="InterPro" id="IPR036866">
    <property type="entry name" value="RibonucZ/Hydroxyglut_hydro"/>
</dbReference>